<dbReference type="PANTHER" id="PTHR15615:SF36">
    <property type="entry name" value="PHO85 CYCLIN-5"/>
    <property type="match status" value="1"/>
</dbReference>
<name>A0A4P9YMH5_ROZAC</name>
<protein>
    <recommendedName>
        <fullName evidence="3">Cyclin N-terminal domain-containing protein</fullName>
    </recommendedName>
</protein>
<reference evidence="2" key="1">
    <citation type="journal article" date="2018" name="Nat. Microbiol.">
        <title>Leveraging single-cell genomics to expand the fungal tree of life.</title>
        <authorList>
            <person name="Ahrendt S.R."/>
            <person name="Quandt C.A."/>
            <person name="Ciobanu D."/>
            <person name="Clum A."/>
            <person name="Salamov A."/>
            <person name="Andreopoulos B."/>
            <person name="Cheng J.F."/>
            <person name="Woyke T."/>
            <person name="Pelin A."/>
            <person name="Henrissat B."/>
            <person name="Reynolds N.K."/>
            <person name="Benny G.L."/>
            <person name="Smith M.E."/>
            <person name="James T.Y."/>
            <person name="Grigoriev I.V."/>
        </authorList>
    </citation>
    <scope>NUCLEOTIDE SEQUENCE [LARGE SCALE GENOMIC DNA]</scope>
    <source>
        <strain evidence="2">CSF55</strain>
    </source>
</reference>
<evidence type="ECO:0008006" key="3">
    <source>
        <dbReference type="Google" id="ProtNLM"/>
    </source>
</evidence>
<dbReference type="InterPro" id="IPR036915">
    <property type="entry name" value="Cyclin-like_sf"/>
</dbReference>
<dbReference type="SUPFAM" id="SSF47954">
    <property type="entry name" value="Cyclin-like"/>
    <property type="match status" value="1"/>
</dbReference>
<accession>A0A4P9YMH5</accession>
<organism evidence="1 2">
    <name type="scientific">Rozella allomycis (strain CSF55)</name>
    <dbReference type="NCBI Taxonomy" id="988480"/>
    <lineage>
        <taxon>Eukaryota</taxon>
        <taxon>Fungi</taxon>
        <taxon>Fungi incertae sedis</taxon>
        <taxon>Cryptomycota</taxon>
        <taxon>Cryptomycota incertae sedis</taxon>
        <taxon>Rozella</taxon>
    </lineage>
</organism>
<dbReference type="GO" id="GO:0005634">
    <property type="term" value="C:nucleus"/>
    <property type="evidence" value="ECO:0007669"/>
    <property type="project" value="TreeGrafter"/>
</dbReference>
<dbReference type="CDD" id="cd20557">
    <property type="entry name" value="CYCLIN_ScPCL1-like"/>
    <property type="match status" value="1"/>
</dbReference>
<dbReference type="GO" id="GO:0019901">
    <property type="term" value="F:protein kinase binding"/>
    <property type="evidence" value="ECO:0007669"/>
    <property type="project" value="InterPro"/>
</dbReference>
<dbReference type="GO" id="GO:0016538">
    <property type="term" value="F:cyclin-dependent protein serine/threonine kinase regulator activity"/>
    <property type="evidence" value="ECO:0007669"/>
    <property type="project" value="TreeGrafter"/>
</dbReference>
<dbReference type="GO" id="GO:0000307">
    <property type="term" value="C:cyclin-dependent protein kinase holoenzyme complex"/>
    <property type="evidence" value="ECO:0007669"/>
    <property type="project" value="TreeGrafter"/>
</dbReference>
<dbReference type="Proteomes" id="UP000281549">
    <property type="component" value="Unassembled WGS sequence"/>
</dbReference>
<dbReference type="Pfam" id="PF08613">
    <property type="entry name" value="Cyclin"/>
    <property type="match status" value="1"/>
</dbReference>
<proteinExistence type="predicted"/>
<dbReference type="EMBL" id="ML005010">
    <property type="protein sequence ID" value="RKP20893.1"/>
    <property type="molecule type" value="Genomic_DNA"/>
</dbReference>
<evidence type="ECO:0000313" key="1">
    <source>
        <dbReference type="EMBL" id="RKP20893.1"/>
    </source>
</evidence>
<dbReference type="AlphaFoldDB" id="A0A4P9YMH5"/>
<gene>
    <name evidence="1" type="ORF">ROZALSC1DRAFT_12145</name>
</gene>
<dbReference type="PANTHER" id="PTHR15615">
    <property type="match status" value="1"/>
</dbReference>
<evidence type="ECO:0000313" key="2">
    <source>
        <dbReference type="Proteomes" id="UP000281549"/>
    </source>
</evidence>
<dbReference type="InterPro" id="IPR013922">
    <property type="entry name" value="Cyclin_PHO80-like"/>
</dbReference>
<dbReference type="Gene3D" id="1.10.472.10">
    <property type="entry name" value="Cyclin-like"/>
    <property type="match status" value="1"/>
</dbReference>
<sequence>MNSTNMLSEYLAEYLVDVITNLLGSVWSSDTNDSLPLNKFVKEFLKKAKTSYSVLIVSIFYLMRFRKKLSRLIHLNSAVACRKCFLMAVILSSKFLDDVHPSNFAWAKFSGIDIQEINDYEKMLLDFLDYDLYISKECFYGLSCSLAKYCEISISGIQLPIKKNKEYFSTYTRNDFCMDFYSLNQCVPNFDASNNPYYEALQTFTNVV</sequence>